<dbReference type="CDD" id="cd00060">
    <property type="entry name" value="FHA"/>
    <property type="match status" value="1"/>
</dbReference>
<dbReference type="PANTHER" id="PTHR23308">
    <property type="entry name" value="NUCLEAR INHIBITOR OF PROTEIN PHOSPHATASE-1"/>
    <property type="match status" value="1"/>
</dbReference>
<keyword evidence="5" id="KW-1185">Reference proteome</keyword>
<dbReference type="SUPFAM" id="SSF49879">
    <property type="entry name" value="SMAD/FHA domain"/>
    <property type="match status" value="1"/>
</dbReference>
<feature type="transmembrane region" description="Helical" evidence="2">
    <location>
        <begin position="338"/>
        <end position="359"/>
    </location>
</feature>
<feature type="transmembrane region" description="Helical" evidence="2">
    <location>
        <begin position="315"/>
        <end position="332"/>
    </location>
</feature>
<feature type="compositionally biased region" description="Basic and acidic residues" evidence="1">
    <location>
        <begin position="425"/>
        <end position="435"/>
    </location>
</feature>
<name>A0ABW9T5E7_9BACL</name>
<evidence type="ECO:0000313" key="4">
    <source>
        <dbReference type="EMBL" id="MUG68327.1"/>
    </source>
</evidence>
<dbReference type="SMART" id="SM00240">
    <property type="entry name" value="FHA"/>
    <property type="match status" value="1"/>
</dbReference>
<organism evidence="4 5">
    <name type="scientific">Paenibacillus campinasensis</name>
    <dbReference type="NCBI Taxonomy" id="66347"/>
    <lineage>
        <taxon>Bacteria</taxon>
        <taxon>Bacillati</taxon>
        <taxon>Bacillota</taxon>
        <taxon>Bacilli</taxon>
        <taxon>Bacillales</taxon>
        <taxon>Paenibacillaceae</taxon>
        <taxon>Paenibacillus</taxon>
    </lineage>
</organism>
<dbReference type="Pfam" id="PF00498">
    <property type="entry name" value="FHA"/>
    <property type="match status" value="1"/>
</dbReference>
<dbReference type="Gene3D" id="2.60.200.20">
    <property type="match status" value="1"/>
</dbReference>
<sequence>MLGLNTDFVQNGGTFMVLGREQGIAPSELNPVQLGMIRSARIPHLLKLHVRELDNQVTLEYDISGKKMLSQALKSERLSLTEYYGLLLQIATALNEARQYMLQPEQYVLHEDYIFVEGDLHLGTLYLCYVPLENARGTGPGVQHPLKEFMTRLLANVTELKGGGVQALMSFCASEAFHLTGLKELLIDLLSTEDDTGGREARTENADMRSVYELASEQAASEVEHGYRAARYEPDAIPTAQHPEQETNRKSQVRSRSIRRNARRAQEEEDQAQEQREIRERLPKASAFSLSASFSSSEDETTEEEAQGASPVRTYIVLGCMLAAAVTWRFLYMNQPGTLMLIVSAVITLLLAAAAWLAWQGKLKRLFARSEAWTDSGSLPLLESVELPSPRKIGWGIPKFEADPLSEVLTEHRDIPSRPVRGRQRHEEELTEDWRWNQPDMEPGEQPSVSTNDRTGSPDSGFGGGYNSSGGIQAEGGALQQRPHQQRTAGNPGMSTRQMEEPTDAEDYYRQLSHKTSVLASGDAGTMLLSAQDGGCMTAATAPRAFIETTDPNTGASQRIELVQQHFIIGRSPEVAQYVASAPGTSRAHVELSRDQGGYLIKDLGSKNGTVLNGEPMVPYKGYALQEGDTFVIAGGKFSFRVSV</sequence>
<feature type="compositionally biased region" description="Acidic residues" evidence="1">
    <location>
        <begin position="297"/>
        <end position="306"/>
    </location>
</feature>
<dbReference type="InterPro" id="IPR008984">
    <property type="entry name" value="SMAD_FHA_dom_sf"/>
</dbReference>
<evidence type="ECO:0000259" key="3">
    <source>
        <dbReference type="PROSITE" id="PS50006"/>
    </source>
</evidence>
<reference evidence="4 5" key="1">
    <citation type="submission" date="2019-11" db="EMBL/GenBank/DDBJ databases">
        <title>Draft genome sequences of five Paenibacillus species of dairy origin.</title>
        <authorList>
            <person name="Olajide A.M."/>
            <person name="Chen S."/>
            <person name="Lapointe G."/>
        </authorList>
    </citation>
    <scope>NUCLEOTIDE SEQUENCE [LARGE SCALE GENOMIC DNA]</scope>
    <source>
        <strain evidence="4 5">3CS1</strain>
    </source>
</reference>
<feature type="compositionally biased region" description="Basic residues" evidence="1">
    <location>
        <begin position="251"/>
        <end position="263"/>
    </location>
</feature>
<protein>
    <submittedName>
        <fullName evidence="4">FHA domain-containing protein</fullName>
    </submittedName>
</protein>
<dbReference type="RefSeq" id="WP_155618832.1">
    <property type="nucleotide sequence ID" value="NZ_WOAA01000024.1"/>
</dbReference>
<evidence type="ECO:0000256" key="2">
    <source>
        <dbReference type="SAM" id="Phobius"/>
    </source>
</evidence>
<comment type="caution">
    <text evidence="4">The sequence shown here is derived from an EMBL/GenBank/DDBJ whole genome shotgun (WGS) entry which is preliminary data.</text>
</comment>
<dbReference type="InterPro" id="IPR045962">
    <property type="entry name" value="DUF6382"/>
</dbReference>
<feature type="region of interest" description="Disordered" evidence="1">
    <location>
        <begin position="411"/>
        <end position="504"/>
    </location>
</feature>
<keyword evidence="2" id="KW-1133">Transmembrane helix</keyword>
<feature type="compositionally biased region" description="Polar residues" evidence="1">
    <location>
        <begin position="447"/>
        <end position="458"/>
    </location>
</feature>
<feature type="compositionally biased region" description="Polar residues" evidence="1">
    <location>
        <begin position="482"/>
        <end position="497"/>
    </location>
</feature>
<dbReference type="Proteomes" id="UP000435177">
    <property type="component" value="Unassembled WGS sequence"/>
</dbReference>
<evidence type="ECO:0000256" key="1">
    <source>
        <dbReference type="SAM" id="MobiDB-lite"/>
    </source>
</evidence>
<feature type="domain" description="FHA" evidence="3">
    <location>
        <begin position="567"/>
        <end position="617"/>
    </location>
</feature>
<feature type="region of interest" description="Disordered" evidence="1">
    <location>
        <begin position="289"/>
        <end position="308"/>
    </location>
</feature>
<gene>
    <name evidence="4" type="ORF">GNP94_20320</name>
</gene>
<accession>A0ABW9T5E7</accession>
<dbReference type="InterPro" id="IPR050923">
    <property type="entry name" value="Cell_Proc_Reg/RNA_Proc"/>
</dbReference>
<feature type="region of interest" description="Disordered" evidence="1">
    <location>
        <begin position="234"/>
        <end position="279"/>
    </location>
</feature>
<proteinExistence type="predicted"/>
<dbReference type="PROSITE" id="PS50006">
    <property type="entry name" value="FHA_DOMAIN"/>
    <property type="match status" value="1"/>
</dbReference>
<dbReference type="InterPro" id="IPR000253">
    <property type="entry name" value="FHA_dom"/>
</dbReference>
<dbReference type="Pfam" id="PF19909">
    <property type="entry name" value="DUF6382"/>
    <property type="match status" value="1"/>
</dbReference>
<dbReference type="EMBL" id="WOAA01000024">
    <property type="protein sequence ID" value="MUG68327.1"/>
    <property type="molecule type" value="Genomic_DNA"/>
</dbReference>
<evidence type="ECO:0000313" key="5">
    <source>
        <dbReference type="Proteomes" id="UP000435177"/>
    </source>
</evidence>
<keyword evidence="2" id="KW-0472">Membrane</keyword>
<keyword evidence="2" id="KW-0812">Transmembrane</keyword>